<gene>
    <name evidence="3" type="ordered locus">Metfor_0841</name>
</gene>
<dbReference type="Gene3D" id="3.40.50.1980">
    <property type="entry name" value="Nitrogenase molybdenum iron protein domain"/>
    <property type="match status" value="2"/>
</dbReference>
<accession>L0HF02</accession>
<dbReference type="RefSeq" id="WP_015284862.1">
    <property type="nucleotide sequence ID" value="NC_019943.1"/>
</dbReference>
<keyword evidence="4" id="KW-1185">Reference proteome</keyword>
<dbReference type="PANTHER" id="PTHR30535">
    <property type="entry name" value="VITAMIN B12-BINDING PROTEIN"/>
    <property type="match status" value="1"/>
</dbReference>
<reference evidence="3 4" key="2">
    <citation type="journal article" date="2014" name="Genome Announc.">
        <title>Complete Genome Sequence of Methanoregula formicica SMSPT, a Mesophilic Hydrogenotrophic Methanogen Isolated from a Methanogenic Upflow Anaerobic Sludge Blanket Reactor.</title>
        <authorList>
            <person name="Yamamoto K."/>
            <person name="Tamaki H."/>
            <person name="Cadillo-Quiroz H."/>
            <person name="Imachi H."/>
            <person name="Kyrpides N."/>
            <person name="Woyke T."/>
            <person name="Goodwin L."/>
            <person name="Zinder S.H."/>
            <person name="Kamagata Y."/>
            <person name="Liu W.T."/>
        </authorList>
    </citation>
    <scope>NUCLEOTIDE SEQUENCE [LARGE SCALE GENOMIC DNA]</scope>
    <source>
        <strain evidence="4">DSM 22288 / NBRC 105244 / SMSP</strain>
    </source>
</reference>
<feature type="domain" description="Fe/B12 periplasmic-binding" evidence="2">
    <location>
        <begin position="76"/>
        <end position="339"/>
    </location>
</feature>
<dbReference type="PROSITE" id="PS51257">
    <property type="entry name" value="PROKAR_LIPOPROTEIN"/>
    <property type="match status" value="1"/>
</dbReference>
<dbReference type="AlphaFoldDB" id="L0HF02"/>
<dbReference type="InterPro" id="IPR002491">
    <property type="entry name" value="ABC_transptr_periplasmic_BD"/>
</dbReference>
<dbReference type="PROSITE" id="PS50983">
    <property type="entry name" value="FE_B12_PBP"/>
    <property type="match status" value="1"/>
</dbReference>
<dbReference type="SUPFAM" id="SSF53807">
    <property type="entry name" value="Helical backbone' metal receptor"/>
    <property type="match status" value="1"/>
</dbReference>
<reference evidence="4" key="1">
    <citation type="submission" date="2011-12" db="EMBL/GenBank/DDBJ databases">
        <title>Complete sequence of Methanoregula formicicum SMSP.</title>
        <authorList>
            <person name="Lucas S."/>
            <person name="Han J."/>
            <person name="Lapidus A."/>
            <person name="Cheng J.-F."/>
            <person name="Goodwin L."/>
            <person name="Pitluck S."/>
            <person name="Peters L."/>
            <person name="Ovchinnikova G."/>
            <person name="Teshima H."/>
            <person name="Detter J.C."/>
            <person name="Han C."/>
            <person name="Tapia R."/>
            <person name="Land M."/>
            <person name="Hauser L."/>
            <person name="Kyrpides N."/>
            <person name="Ivanova N."/>
            <person name="Pagani I."/>
            <person name="Imachi H."/>
            <person name="Tamaki H."/>
            <person name="Sekiguchi Y."/>
            <person name="Kamagata Y."/>
            <person name="Cadillo-Quiroz H."/>
            <person name="Zinder S."/>
            <person name="Liu W.-T."/>
            <person name="Woyke T."/>
        </authorList>
    </citation>
    <scope>NUCLEOTIDE SEQUENCE [LARGE SCALE GENOMIC DNA]</scope>
    <source>
        <strain evidence="4">DSM 22288 / NBRC 105244 / SMSP</strain>
    </source>
</reference>
<organism evidence="3 4">
    <name type="scientific">Methanoregula formicica (strain DSM 22288 / NBRC 105244 / SMSP)</name>
    <dbReference type="NCBI Taxonomy" id="593750"/>
    <lineage>
        <taxon>Archaea</taxon>
        <taxon>Methanobacteriati</taxon>
        <taxon>Methanobacteriota</taxon>
        <taxon>Stenosarchaea group</taxon>
        <taxon>Methanomicrobia</taxon>
        <taxon>Methanomicrobiales</taxon>
        <taxon>Methanoregulaceae</taxon>
        <taxon>Methanoregula</taxon>
    </lineage>
</organism>
<evidence type="ECO:0000259" key="2">
    <source>
        <dbReference type="PROSITE" id="PS50983"/>
    </source>
</evidence>
<dbReference type="Proteomes" id="UP000010824">
    <property type="component" value="Chromosome"/>
</dbReference>
<evidence type="ECO:0000256" key="1">
    <source>
        <dbReference type="SAM" id="MobiDB-lite"/>
    </source>
</evidence>
<feature type="compositionally biased region" description="Polar residues" evidence="1">
    <location>
        <begin position="60"/>
        <end position="69"/>
    </location>
</feature>
<dbReference type="eggNOG" id="arCOG04233">
    <property type="taxonomic scope" value="Archaea"/>
</dbReference>
<dbReference type="HOGENOM" id="CLU_038034_2_0_2"/>
<proteinExistence type="predicted"/>
<dbReference type="STRING" id="593750.Metfor_0841"/>
<dbReference type="Pfam" id="PF01497">
    <property type="entry name" value="Peripla_BP_2"/>
    <property type="match status" value="1"/>
</dbReference>
<evidence type="ECO:0000313" key="3">
    <source>
        <dbReference type="EMBL" id="AGB01898.1"/>
    </source>
</evidence>
<dbReference type="KEGG" id="mfo:Metfor_0841"/>
<protein>
    <submittedName>
        <fullName evidence="3">ABC-type Fe3+-hydroxamate transport system, periplasmic component</fullName>
    </submittedName>
</protein>
<name>L0HF02_METFS</name>
<dbReference type="PANTHER" id="PTHR30535:SF34">
    <property type="entry name" value="MOLYBDATE-BINDING PROTEIN MOLA"/>
    <property type="match status" value="1"/>
</dbReference>
<dbReference type="InParanoid" id="L0HF02"/>
<evidence type="ECO:0000313" key="4">
    <source>
        <dbReference type="Proteomes" id="UP000010824"/>
    </source>
</evidence>
<dbReference type="InterPro" id="IPR050902">
    <property type="entry name" value="ABC_Transporter_SBP"/>
</dbReference>
<dbReference type="EMBL" id="CP003167">
    <property type="protein sequence ID" value="AGB01898.1"/>
    <property type="molecule type" value="Genomic_DNA"/>
</dbReference>
<dbReference type="GeneID" id="14310154"/>
<sequence length="367" mass="38440" precursor="true">MTERTMKKKPSRWSGIAATMILALLVLAVCAGTGCVSNPDRTVTPATAAPPPLTPDTVPSASPTGTGQAPGTPVGRIIVTNADAAELLLAIGAADRVVGISDTVKNHPVLGPRYAGAESIGSWQAPDIETIHSLHPDAVISYSSYTPKNVDRITSAGIPLLLIDCYKIDTLASDTRRLGNLTGRDAEAEEYIAFLERYEALVRSPAAAHPPASPPRVYIESYSDYSALTGGSGGDLLVTMAGGENIAGLLPVSSPKVNAEWVMAQDPDVIIKTAASGKNETELREIHAKLVGRTGIANTSAVRNGRVYVISGSVTYGPRSVIGLAWVARILNTDNSGDIDPREIQDEYAGRFVAGTNTTAAIYPQPG</sequence>
<dbReference type="OrthoDB" id="24039at2157"/>
<feature type="region of interest" description="Disordered" evidence="1">
    <location>
        <begin position="42"/>
        <end position="72"/>
    </location>
</feature>